<protein>
    <submittedName>
        <fullName evidence="2">Integrase catalytic domain-containing protein</fullName>
    </submittedName>
</protein>
<accession>A0AC34GXP7</accession>
<evidence type="ECO:0000313" key="2">
    <source>
        <dbReference type="WBParaSite" id="ES5_v2.g9642.t1"/>
    </source>
</evidence>
<sequence length="390" mass="45860">MDLSKLQSTNNGMKYGLVACDVLSRRIFCKPIKTKSNKDVAIALEDIIKEMGQPPLSIFSDAGTEFNLKQLYDQYGIEKYTARRSTVKAAYGLKPSKINDKNWKEVWNKLYADKRIAKARFEELDTVKLATPRKTFDKSYLSNYSDALYTIYKVNAGDPATYFLKNWKGQKITGRFYAEQLTHASEEMAYRVQEILKTRIRKGVKECFFQRLGYYENVRRFVYNKIEEAYKKKGEEKPFLWTKNEENANGILYLIHPRQNHCKKERKWQSIKVYPRIIRTNVRRKIEEAYEKRGVSLPFEWTAYKSAADGILVLMTSTQQSDEKFRNLLRTRYRPQIVSFVQPLNIEYAQRTQAARCTDIMVKEINSRPFKALKYRMDALSADFARVFHN</sequence>
<proteinExistence type="predicted"/>
<evidence type="ECO:0000313" key="1">
    <source>
        <dbReference type="Proteomes" id="UP000887579"/>
    </source>
</evidence>
<reference evidence="2" key="1">
    <citation type="submission" date="2022-11" db="UniProtKB">
        <authorList>
            <consortium name="WormBaseParasite"/>
        </authorList>
    </citation>
    <scope>IDENTIFICATION</scope>
</reference>
<dbReference type="WBParaSite" id="ES5_v2.g9642.t1">
    <property type="protein sequence ID" value="ES5_v2.g9642.t1"/>
    <property type="gene ID" value="ES5_v2.g9642"/>
</dbReference>
<organism evidence="1 2">
    <name type="scientific">Panagrolaimus sp. ES5</name>
    <dbReference type="NCBI Taxonomy" id="591445"/>
    <lineage>
        <taxon>Eukaryota</taxon>
        <taxon>Metazoa</taxon>
        <taxon>Ecdysozoa</taxon>
        <taxon>Nematoda</taxon>
        <taxon>Chromadorea</taxon>
        <taxon>Rhabditida</taxon>
        <taxon>Tylenchina</taxon>
        <taxon>Panagrolaimomorpha</taxon>
        <taxon>Panagrolaimoidea</taxon>
        <taxon>Panagrolaimidae</taxon>
        <taxon>Panagrolaimus</taxon>
    </lineage>
</organism>
<dbReference type="Proteomes" id="UP000887579">
    <property type="component" value="Unplaced"/>
</dbReference>
<name>A0AC34GXP7_9BILA</name>